<evidence type="ECO:0000313" key="2">
    <source>
        <dbReference type="Proteomes" id="UP000800096"/>
    </source>
</evidence>
<protein>
    <recommendedName>
        <fullName evidence="3">ATPase AAA-type core domain-containing protein</fullName>
    </recommendedName>
</protein>
<dbReference type="OrthoDB" id="10042665at2759"/>
<dbReference type="Proteomes" id="UP000800096">
    <property type="component" value="Unassembled WGS sequence"/>
</dbReference>
<evidence type="ECO:0000313" key="1">
    <source>
        <dbReference type="EMBL" id="KAF1921738.1"/>
    </source>
</evidence>
<dbReference type="PANTHER" id="PTHR46411">
    <property type="entry name" value="FAMILY ATPASE, PUTATIVE-RELATED"/>
    <property type="match status" value="1"/>
</dbReference>
<proteinExistence type="predicted"/>
<sequence>MSCTWAIDGKFFQNKVTLTVPWPSDADMVMTTELDAYRLRYATTGLEQELRRRGDISWACLQRNFVRYTVPSPDIEAQAAHLRYIDDTEMYNLMHGGEDASHGRTELTGDKMCALAPPTESFLLLLPATIRGHRFHNKKWKERKELIRALMSVHIGKKNTIWTDFMEGKGATWRPRNKQDSHRRERGRVRPTTTVSSYMRRYWYCPENVEKYLESVLFIGGAWSCVVLLNGADVFLEERDMQRNALISVFLRVLEYYHGIVILTTNRIGTFDETFDFRVQLTLQS</sequence>
<gene>
    <name evidence="1" type="ORF">BDU57DRAFT_535360</name>
</gene>
<organism evidence="1 2">
    <name type="scientific">Ampelomyces quisqualis</name>
    <name type="common">Powdery mildew agent</name>
    <dbReference type="NCBI Taxonomy" id="50730"/>
    <lineage>
        <taxon>Eukaryota</taxon>
        <taxon>Fungi</taxon>
        <taxon>Dikarya</taxon>
        <taxon>Ascomycota</taxon>
        <taxon>Pezizomycotina</taxon>
        <taxon>Dothideomycetes</taxon>
        <taxon>Pleosporomycetidae</taxon>
        <taxon>Pleosporales</taxon>
        <taxon>Pleosporineae</taxon>
        <taxon>Phaeosphaeriaceae</taxon>
        <taxon>Ampelomyces</taxon>
    </lineage>
</organism>
<dbReference type="AlphaFoldDB" id="A0A6A5R3J7"/>
<evidence type="ECO:0008006" key="3">
    <source>
        <dbReference type="Google" id="ProtNLM"/>
    </source>
</evidence>
<dbReference type="PANTHER" id="PTHR46411:SF2">
    <property type="entry name" value="AAA+ ATPASE DOMAIN-CONTAINING PROTEIN"/>
    <property type="match status" value="1"/>
</dbReference>
<name>A0A6A5R3J7_AMPQU</name>
<keyword evidence="2" id="KW-1185">Reference proteome</keyword>
<accession>A0A6A5R3J7</accession>
<dbReference type="EMBL" id="ML979132">
    <property type="protein sequence ID" value="KAF1921738.1"/>
    <property type="molecule type" value="Genomic_DNA"/>
</dbReference>
<reference evidence="1" key="1">
    <citation type="journal article" date="2020" name="Stud. Mycol.">
        <title>101 Dothideomycetes genomes: a test case for predicting lifestyles and emergence of pathogens.</title>
        <authorList>
            <person name="Haridas S."/>
            <person name="Albert R."/>
            <person name="Binder M."/>
            <person name="Bloem J."/>
            <person name="Labutti K."/>
            <person name="Salamov A."/>
            <person name="Andreopoulos B."/>
            <person name="Baker S."/>
            <person name="Barry K."/>
            <person name="Bills G."/>
            <person name="Bluhm B."/>
            <person name="Cannon C."/>
            <person name="Castanera R."/>
            <person name="Culley D."/>
            <person name="Daum C."/>
            <person name="Ezra D."/>
            <person name="Gonzalez J."/>
            <person name="Henrissat B."/>
            <person name="Kuo A."/>
            <person name="Liang C."/>
            <person name="Lipzen A."/>
            <person name="Lutzoni F."/>
            <person name="Magnuson J."/>
            <person name="Mondo S."/>
            <person name="Nolan M."/>
            <person name="Ohm R."/>
            <person name="Pangilinan J."/>
            <person name="Park H.-J."/>
            <person name="Ramirez L."/>
            <person name="Alfaro M."/>
            <person name="Sun H."/>
            <person name="Tritt A."/>
            <person name="Yoshinaga Y."/>
            <person name="Zwiers L.-H."/>
            <person name="Turgeon B."/>
            <person name="Goodwin S."/>
            <person name="Spatafora J."/>
            <person name="Crous P."/>
            <person name="Grigoriev I."/>
        </authorList>
    </citation>
    <scope>NUCLEOTIDE SEQUENCE</scope>
    <source>
        <strain evidence="1">HMLAC05119</strain>
    </source>
</reference>